<organism evidence="1 2">
    <name type="scientific">Allokutzneria albata</name>
    <name type="common">Kibdelosporangium albatum</name>
    <dbReference type="NCBI Taxonomy" id="211114"/>
    <lineage>
        <taxon>Bacteria</taxon>
        <taxon>Bacillati</taxon>
        <taxon>Actinomycetota</taxon>
        <taxon>Actinomycetes</taxon>
        <taxon>Pseudonocardiales</taxon>
        <taxon>Pseudonocardiaceae</taxon>
        <taxon>Allokutzneria</taxon>
    </lineage>
</organism>
<reference evidence="1 2" key="1">
    <citation type="submission" date="2016-10" db="EMBL/GenBank/DDBJ databases">
        <authorList>
            <person name="de Groot N.N."/>
        </authorList>
    </citation>
    <scope>NUCLEOTIDE SEQUENCE [LARGE SCALE GENOMIC DNA]</scope>
    <source>
        <strain evidence="1 2">DSM 44149</strain>
    </source>
</reference>
<dbReference type="Pfam" id="PF12277">
    <property type="entry name" value="DUF3618"/>
    <property type="match status" value="1"/>
</dbReference>
<accession>A0A1H0BS90</accession>
<gene>
    <name evidence="1" type="ORF">SAMN04489726_6815</name>
</gene>
<proteinExistence type="predicted"/>
<dbReference type="EMBL" id="LT629701">
    <property type="protein sequence ID" value="SDN48528.1"/>
    <property type="molecule type" value="Genomic_DNA"/>
</dbReference>
<dbReference type="OrthoDB" id="5196933at2"/>
<dbReference type="RefSeq" id="WP_030426645.1">
    <property type="nucleotide sequence ID" value="NZ_JOEF01000001.1"/>
</dbReference>
<keyword evidence="2" id="KW-1185">Reference proteome</keyword>
<sequence>MARDPDTIEREIEQARDALATTLDQLSVRAHPKRFVESGSDAVRHKLDDPKIKLPLIGLGVLVVLTLVRKLFR</sequence>
<protein>
    <recommendedName>
        <fullName evidence="3">DUF3618 domain-containing protein</fullName>
    </recommendedName>
</protein>
<dbReference type="eggNOG" id="ENOG5033N9F">
    <property type="taxonomic scope" value="Bacteria"/>
</dbReference>
<dbReference type="STRING" id="211114.SAMN04489726_6815"/>
<dbReference type="InterPro" id="IPR022062">
    <property type="entry name" value="DUF3618"/>
</dbReference>
<evidence type="ECO:0000313" key="1">
    <source>
        <dbReference type="EMBL" id="SDN48528.1"/>
    </source>
</evidence>
<dbReference type="Proteomes" id="UP000183376">
    <property type="component" value="Chromosome I"/>
</dbReference>
<dbReference type="AlphaFoldDB" id="A0A1H0BS90"/>
<evidence type="ECO:0008006" key="3">
    <source>
        <dbReference type="Google" id="ProtNLM"/>
    </source>
</evidence>
<name>A0A1H0BS90_ALLAB</name>
<evidence type="ECO:0000313" key="2">
    <source>
        <dbReference type="Proteomes" id="UP000183376"/>
    </source>
</evidence>